<dbReference type="Proteomes" id="UP000019254">
    <property type="component" value="Unassembled WGS sequence"/>
</dbReference>
<keyword evidence="3" id="KW-1185">Reference proteome</keyword>
<name>W7C2Y9_9LIST</name>
<gene>
    <name evidence="2" type="ORF">PCORN_04682</name>
</gene>
<dbReference type="NCBIfam" id="TIGR00229">
    <property type="entry name" value="sensory_box"/>
    <property type="match status" value="1"/>
</dbReference>
<dbReference type="PATRIC" id="fig|1265820.5.peg.924"/>
<dbReference type="Gene3D" id="3.30.450.20">
    <property type="entry name" value="PAS domain"/>
    <property type="match status" value="1"/>
</dbReference>
<evidence type="ECO:0000313" key="2">
    <source>
        <dbReference type="EMBL" id="EUJ31605.1"/>
    </source>
</evidence>
<organism evidence="2 3">
    <name type="scientific">Listeria cornellensis FSL F6-0969</name>
    <dbReference type="NCBI Taxonomy" id="1265820"/>
    <lineage>
        <taxon>Bacteria</taxon>
        <taxon>Bacillati</taxon>
        <taxon>Bacillota</taxon>
        <taxon>Bacilli</taxon>
        <taxon>Bacillales</taxon>
        <taxon>Listeriaceae</taxon>
        <taxon>Listeria</taxon>
    </lineage>
</organism>
<dbReference type="SUPFAM" id="SSF55785">
    <property type="entry name" value="PYP-like sensor domain (PAS domain)"/>
    <property type="match status" value="1"/>
</dbReference>
<dbReference type="EMBL" id="AODE01000010">
    <property type="protein sequence ID" value="EUJ31605.1"/>
    <property type="molecule type" value="Genomic_DNA"/>
</dbReference>
<dbReference type="InterPro" id="IPR035965">
    <property type="entry name" value="PAS-like_dom_sf"/>
</dbReference>
<sequence>MNEKERYQMLCLVEQSYKHWTEEQLPTPLLEKKDRLRWLDEQSPYGLLVQNTNAEPFFIYANKQAQNIFGYNLEEFLSIPSRKSAPPQKQKDRNLMLENVAMNGISTNYYGTRIDKQGKLFEIEKGIIWKLINESGALIGTAALIYISKV</sequence>
<feature type="domain" description="PAS" evidence="1">
    <location>
        <begin position="32"/>
        <end position="78"/>
    </location>
</feature>
<dbReference type="STRING" id="1265820.PCORN_04682"/>
<evidence type="ECO:0000259" key="1">
    <source>
        <dbReference type="PROSITE" id="PS50112"/>
    </source>
</evidence>
<dbReference type="Pfam" id="PF08670">
    <property type="entry name" value="MEKHLA"/>
    <property type="match status" value="1"/>
</dbReference>
<dbReference type="RefSeq" id="WP_036077772.1">
    <property type="nucleotide sequence ID" value="NZ_AODE01000010.1"/>
</dbReference>
<dbReference type="AlphaFoldDB" id="W7C2Y9"/>
<dbReference type="InterPro" id="IPR013978">
    <property type="entry name" value="MEKHLA"/>
</dbReference>
<proteinExistence type="predicted"/>
<dbReference type="OrthoDB" id="9794448at2"/>
<reference evidence="2 3" key="1">
    <citation type="journal article" date="2014" name="Int. J. Syst. Evol. Microbiol.">
        <title>Listeria floridensis sp. nov., Listeria aquatica sp. nov., Listeria cornellensis sp. nov., Listeria riparia sp. nov. and Listeria grandensis sp. nov., from agricultural and natural environments.</title>
        <authorList>
            <person name="den Bakker H.C."/>
            <person name="Warchocki S."/>
            <person name="Wright E.M."/>
            <person name="Allred A.F."/>
            <person name="Ahlstrom C."/>
            <person name="Manuel C.S."/>
            <person name="Stasiewicz M.J."/>
            <person name="Burrell A."/>
            <person name="Roof S."/>
            <person name="Strawn L."/>
            <person name="Fortes E.D."/>
            <person name="Nightingale K.K."/>
            <person name="Kephart D."/>
            <person name="Wiedmann M."/>
        </authorList>
    </citation>
    <scope>NUCLEOTIDE SEQUENCE [LARGE SCALE GENOMIC DNA]</scope>
    <source>
        <strain evidence="3">FSL F6-969</strain>
    </source>
</reference>
<accession>W7C2Y9</accession>
<evidence type="ECO:0000313" key="3">
    <source>
        <dbReference type="Proteomes" id="UP000019254"/>
    </source>
</evidence>
<comment type="caution">
    <text evidence="2">The sequence shown here is derived from an EMBL/GenBank/DDBJ whole genome shotgun (WGS) entry which is preliminary data.</text>
</comment>
<dbReference type="PROSITE" id="PS50112">
    <property type="entry name" value="PAS"/>
    <property type="match status" value="1"/>
</dbReference>
<dbReference type="InterPro" id="IPR000014">
    <property type="entry name" value="PAS"/>
</dbReference>
<protein>
    <recommendedName>
        <fullName evidence="1">PAS domain-containing protein</fullName>
    </recommendedName>
</protein>